<name>A0A068RYE9_9FUNG</name>
<dbReference type="EMBL" id="CBTN010000027">
    <property type="protein sequence ID" value="CDH55004.1"/>
    <property type="molecule type" value="Genomic_DNA"/>
</dbReference>
<dbReference type="VEuPathDB" id="FungiDB:LCOR_06199.1"/>
<protein>
    <submittedName>
        <fullName evidence="1">Uncharacterized protein</fullName>
    </submittedName>
</protein>
<keyword evidence="2" id="KW-1185">Reference proteome</keyword>
<evidence type="ECO:0000313" key="2">
    <source>
        <dbReference type="Proteomes" id="UP000027586"/>
    </source>
</evidence>
<dbReference type="Proteomes" id="UP000027586">
    <property type="component" value="Unassembled WGS sequence"/>
</dbReference>
<organism evidence="1 2">
    <name type="scientific">Lichtheimia corymbifera JMRC:FSU:9682</name>
    <dbReference type="NCBI Taxonomy" id="1263082"/>
    <lineage>
        <taxon>Eukaryota</taxon>
        <taxon>Fungi</taxon>
        <taxon>Fungi incertae sedis</taxon>
        <taxon>Mucoromycota</taxon>
        <taxon>Mucoromycotina</taxon>
        <taxon>Mucoromycetes</taxon>
        <taxon>Mucorales</taxon>
        <taxon>Lichtheimiaceae</taxon>
        <taxon>Lichtheimia</taxon>
    </lineage>
</organism>
<evidence type="ECO:0000313" key="1">
    <source>
        <dbReference type="EMBL" id="CDH55004.1"/>
    </source>
</evidence>
<gene>
    <name evidence="1" type="ORF">LCOR_06199.1</name>
</gene>
<accession>A0A068RYE9</accession>
<proteinExistence type="predicted"/>
<reference evidence="1" key="1">
    <citation type="submission" date="2013-08" db="EMBL/GenBank/DDBJ databases">
        <title>Gene expansion shapes genome architecture in the human pathogen Lichtheimia corymbifera: an evolutionary genomics analysis in the ancient terrestrial Mucorales (Mucoromycotina).</title>
        <authorList>
            <person name="Schwartze V.U."/>
            <person name="Winter S."/>
            <person name="Shelest E."/>
            <person name="Marcet-Houben M."/>
            <person name="Horn F."/>
            <person name="Wehner S."/>
            <person name="Hoffmann K."/>
            <person name="Riege K."/>
            <person name="Sammeth M."/>
            <person name="Nowrousian M."/>
            <person name="Valiante V."/>
            <person name="Linde J."/>
            <person name="Jacobsen I.D."/>
            <person name="Marz M."/>
            <person name="Brakhage A.A."/>
            <person name="Gabaldon T."/>
            <person name="Bocker S."/>
            <person name="Voigt K."/>
        </authorList>
    </citation>
    <scope>NUCLEOTIDE SEQUENCE [LARGE SCALE GENOMIC DNA]</scope>
    <source>
        <strain evidence="1">FSU 9682</strain>
    </source>
</reference>
<sequence>MKRGVFNRTELLVGVKRTLGASFTIKLVDPRFRNVTTSQSESWVDLLNFFFQLWQVVTWGESENGHDDRETL</sequence>
<dbReference type="AlphaFoldDB" id="A0A068RYE9"/>
<comment type="caution">
    <text evidence="1">The sequence shown here is derived from an EMBL/GenBank/DDBJ whole genome shotgun (WGS) entry which is preliminary data.</text>
</comment>